<organism evidence="2 3">
    <name type="scientific">Pleurodeles waltl</name>
    <name type="common">Iberian ribbed newt</name>
    <dbReference type="NCBI Taxonomy" id="8319"/>
    <lineage>
        <taxon>Eukaryota</taxon>
        <taxon>Metazoa</taxon>
        <taxon>Chordata</taxon>
        <taxon>Craniata</taxon>
        <taxon>Vertebrata</taxon>
        <taxon>Euteleostomi</taxon>
        <taxon>Amphibia</taxon>
        <taxon>Batrachia</taxon>
        <taxon>Caudata</taxon>
        <taxon>Salamandroidea</taxon>
        <taxon>Salamandridae</taxon>
        <taxon>Pleurodelinae</taxon>
        <taxon>Pleurodeles</taxon>
    </lineage>
</organism>
<dbReference type="Proteomes" id="UP001066276">
    <property type="component" value="Chromosome 11"/>
</dbReference>
<evidence type="ECO:0000313" key="3">
    <source>
        <dbReference type="Proteomes" id="UP001066276"/>
    </source>
</evidence>
<gene>
    <name evidence="2" type="ORF">NDU88_001092</name>
</gene>
<feature type="region of interest" description="Disordered" evidence="1">
    <location>
        <begin position="202"/>
        <end position="259"/>
    </location>
</feature>
<evidence type="ECO:0000256" key="1">
    <source>
        <dbReference type="SAM" id="MobiDB-lite"/>
    </source>
</evidence>
<comment type="caution">
    <text evidence="2">The sequence shown here is derived from an EMBL/GenBank/DDBJ whole genome shotgun (WGS) entry which is preliminary data.</text>
</comment>
<dbReference type="AlphaFoldDB" id="A0AAV7LEX0"/>
<sequence length="259" mass="27966">MPRSHTIGRRPLPPVSATADGDSRCLPRCPNPALPPDSPPLPQTANPTATRQRLTCPSHVQSSHLGEAAGNVPARELARTNVEYYSKSHEIDIEEIIKAAREAAATRSKERILKQIRGDQASEMPAQEGHDSDRASVSTRGEVEPQNEAKKHQRNANRGAKKGYKKETGELPEPGPSKRAKLNMGEQINAIVQECFKSMGPLLFAKPGGARNMEGPGGGEPRGDITPNDIRERGAPAAKAATPPERCPSPSRGRKIQRP</sequence>
<feature type="region of interest" description="Disordered" evidence="1">
    <location>
        <begin position="1"/>
        <end position="76"/>
    </location>
</feature>
<feature type="compositionally biased region" description="Polar residues" evidence="1">
    <location>
        <begin position="43"/>
        <end position="64"/>
    </location>
</feature>
<feature type="compositionally biased region" description="Basic residues" evidence="1">
    <location>
        <begin position="151"/>
        <end position="164"/>
    </location>
</feature>
<reference evidence="2" key="1">
    <citation type="journal article" date="2022" name="bioRxiv">
        <title>Sequencing and chromosome-scale assembly of the giantPleurodeles waltlgenome.</title>
        <authorList>
            <person name="Brown T."/>
            <person name="Elewa A."/>
            <person name="Iarovenko S."/>
            <person name="Subramanian E."/>
            <person name="Araus A.J."/>
            <person name="Petzold A."/>
            <person name="Susuki M."/>
            <person name="Suzuki K.-i.T."/>
            <person name="Hayashi T."/>
            <person name="Toyoda A."/>
            <person name="Oliveira C."/>
            <person name="Osipova E."/>
            <person name="Leigh N.D."/>
            <person name="Simon A."/>
            <person name="Yun M.H."/>
        </authorList>
    </citation>
    <scope>NUCLEOTIDE SEQUENCE</scope>
    <source>
        <strain evidence="2">20211129_DDA</strain>
        <tissue evidence="2">Liver</tissue>
    </source>
</reference>
<dbReference type="EMBL" id="JANPWB010000015">
    <property type="protein sequence ID" value="KAJ1087933.1"/>
    <property type="molecule type" value="Genomic_DNA"/>
</dbReference>
<evidence type="ECO:0000313" key="2">
    <source>
        <dbReference type="EMBL" id="KAJ1087933.1"/>
    </source>
</evidence>
<name>A0AAV7LEX0_PLEWA</name>
<feature type="compositionally biased region" description="Pro residues" evidence="1">
    <location>
        <begin position="29"/>
        <end position="42"/>
    </location>
</feature>
<accession>A0AAV7LEX0</accession>
<feature type="region of interest" description="Disordered" evidence="1">
    <location>
        <begin position="117"/>
        <end position="185"/>
    </location>
</feature>
<feature type="compositionally biased region" description="Basic and acidic residues" evidence="1">
    <location>
        <begin position="141"/>
        <end position="150"/>
    </location>
</feature>
<proteinExistence type="predicted"/>
<protein>
    <submittedName>
        <fullName evidence="2">Uncharacterized protein</fullName>
    </submittedName>
</protein>
<keyword evidence="3" id="KW-1185">Reference proteome</keyword>